<proteinExistence type="predicted"/>
<protein>
    <submittedName>
        <fullName evidence="2">Uncharacterized protein DUF2530</fullName>
    </submittedName>
</protein>
<dbReference type="EMBL" id="PVNH01000002">
    <property type="protein sequence ID" value="PRX50232.1"/>
    <property type="molecule type" value="Genomic_DNA"/>
</dbReference>
<dbReference type="Proteomes" id="UP000238362">
    <property type="component" value="Unassembled WGS sequence"/>
</dbReference>
<evidence type="ECO:0000256" key="1">
    <source>
        <dbReference type="SAM" id="Phobius"/>
    </source>
</evidence>
<dbReference type="InterPro" id="IPR019681">
    <property type="entry name" value="DUF2530"/>
</dbReference>
<dbReference type="AlphaFoldDB" id="A0A2T0M0W4"/>
<keyword evidence="1" id="KW-0812">Transmembrane</keyword>
<evidence type="ECO:0000313" key="3">
    <source>
        <dbReference type="Proteomes" id="UP000238362"/>
    </source>
</evidence>
<evidence type="ECO:0000313" key="2">
    <source>
        <dbReference type="EMBL" id="PRX50232.1"/>
    </source>
</evidence>
<feature type="transmembrane region" description="Helical" evidence="1">
    <location>
        <begin position="21"/>
        <end position="39"/>
    </location>
</feature>
<gene>
    <name evidence="2" type="ORF">B0I33_102351</name>
</gene>
<keyword evidence="1" id="KW-1133">Transmembrane helix</keyword>
<accession>A0A2T0M0W4</accession>
<organism evidence="2 3">
    <name type="scientific">Prauserella shujinwangii</name>
    <dbReference type="NCBI Taxonomy" id="1453103"/>
    <lineage>
        <taxon>Bacteria</taxon>
        <taxon>Bacillati</taxon>
        <taxon>Actinomycetota</taxon>
        <taxon>Actinomycetes</taxon>
        <taxon>Pseudonocardiales</taxon>
        <taxon>Pseudonocardiaceae</taxon>
        <taxon>Prauserella</taxon>
    </lineage>
</organism>
<name>A0A2T0M0W4_9PSEU</name>
<keyword evidence="3" id="KW-1185">Reference proteome</keyword>
<comment type="caution">
    <text evidence="2">The sequence shown here is derived from an EMBL/GenBank/DDBJ whole genome shotgun (WGS) entry which is preliminary data.</text>
</comment>
<keyword evidence="1" id="KW-0472">Membrane</keyword>
<reference evidence="2 3" key="1">
    <citation type="submission" date="2018-03" db="EMBL/GenBank/DDBJ databases">
        <title>Genomic Encyclopedia of Type Strains, Phase III (KMG-III): the genomes of soil and plant-associated and newly described type strains.</title>
        <authorList>
            <person name="Whitman W."/>
        </authorList>
    </citation>
    <scope>NUCLEOTIDE SEQUENCE [LARGE SCALE GENOMIC DNA]</scope>
    <source>
        <strain evidence="2 3">CGMCC 4.7125</strain>
    </source>
</reference>
<dbReference type="Pfam" id="PF10745">
    <property type="entry name" value="DUF2530"/>
    <property type="match status" value="1"/>
</dbReference>
<sequence length="81" mass="8754">MTGRFRPPPDLPKPLVDLWPVVIVGTVLWFLASLVLLLAGIRGVWLWTTLAGGGLGFVGMAIMAWQRAASRRGSRGAQRGL</sequence>
<feature type="transmembrane region" description="Helical" evidence="1">
    <location>
        <begin position="45"/>
        <end position="65"/>
    </location>
</feature>